<dbReference type="SUPFAM" id="SSF81345">
    <property type="entry name" value="ABC transporter involved in vitamin B12 uptake, BtuC"/>
    <property type="match status" value="1"/>
</dbReference>
<keyword evidence="7 8" id="KW-0472">Membrane</keyword>
<dbReference type="InterPro" id="IPR037294">
    <property type="entry name" value="ABC_BtuC-like"/>
</dbReference>
<evidence type="ECO:0000256" key="7">
    <source>
        <dbReference type="ARBA" id="ARBA00023136"/>
    </source>
</evidence>
<feature type="transmembrane region" description="Helical" evidence="8">
    <location>
        <begin position="75"/>
        <end position="96"/>
    </location>
</feature>
<accession>A0A3M0IDW7</accession>
<dbReference type="AlphaFoldDB" id="A0A3M0IDW7"/>
<keyword evidence="10" id="KW-1185">Reference proteome</keyword>
<evidence type="ECO:0000313" key="9">
    <source>
        <dbReference type="EMBL" id="RMB84993.1"/>
    </source>
</evidence>
<keyword evidence="6 8" id="KW-1133">Transmembrane helix</keyword>
<keyword evidence="4" id="KW-1003">Cell membrane</keyword>
<comment type="caution">
    <text evidence="9">The sequence shown here is derived from an EMBL/GenBank/DDBJ whole genome shotgun (WGS) entry which is preliminary data.</text>
</comment>
<feature type="transmembrane region" description="Helical" evidence="8">
    <location>
        <begin position="248"/>
        <end position="278"/>
    </location>
</feature>
<feature type="transmembrane region" description="Helical" evidence="8">
    <location>
        <begin position="316"/>
        <end position="335"/>
    </location>
</feature>
<evidence type="ECO:0000256" key="2">
    <source>
        <dbReference type="ARBA" id="ARBA00007935"/>
    </source>
</evidence>
<protein>
    <submittedName>
        <fullName evidence="9">ABC transporter permease</fullName>
    </submittedName>
</protein>
<evidence type="ECO:0000256" key="1">
    <source>
        <dbReference type="ARBA" id="ARBA00004651"/>
    </source>
</evidence>
<gene>
    <name evidence="9" type="ORF">CTZ28_15340</name>
</gene>
<feature type="transmembrane region" description="Helical" evidence="8">
    <location>
        <begin position="200"/>
        <end position="222"/>
    </location>
</feature>
<evidence type="ECO:0000256" key="5">
    <source>
        <dbReference type="ARBA" id="ARBA00022692"/>
    </source>
</evidence>
<dbReference type="GO" id="GO:0022857">
    <property type="term" value="F:transmembrane transporter activity"/>
    <property type="evidence" value="ECO:0007669"/>
    <property type="project" value="InterPro"/>
</dbReference>
<name>A0A3M0IDW7_9ACTN</name>
<dbReference type="CDD" id="cd06550">
    <property type="entry name" value="TM_ABC_iron-siderophores_like"/>
    <property type="match status" value="1"/>
</dbReference>
<dbReference type="Pfam" id="PF01032">
    <property type="entry name" value="FecCD"/>
    <property type="match status" value="1"/>
</dbReference>
<organism evidence="9 10">
    <name type="scientific">Streptomyces shenzhenensis</name>
    <dbReference type="NCBI Taxonomy" id="943815"/>
    <lineage>
        <taxon>Bacteria</taxon>
        <taxon>Bacillati</taxon>
        <taxon>Actinomycetota</taxon>
        <taxon>Actinomycetes</taxon>
        <taxon>Kitasatosporales</taxon>
        <taxon>Streptomycetaceae</taxon>
        <taxon>Streptomyces</taxon>
    </lineage>
</organism>
<feature type="transmembrane region" description="Helical" evidence="8">
    <location>
        <begin position="159"/>
        <end position="179"/>
    </location>
</feature>
<evidence type="ECO:0000256" key="8">
    <source>
        <dbReference type="SAM" id="Phobius"/>
    </source>
</evidence>
<proteinExistence type="inferred from homology"/>
<comment type="subcellular location">
    <subcellularLocation>
        <location evidence="1">Cell membrane</location>
        <topology evidence="1">Multi-pass membrane protein</topology>
    </subcellularLocation>
</comment>
<dbReference type="GO" id="GO:0033214">
    <property type="term" value="P:siderophore-iron import into cell"/>
    <property type="evidence" value="ECO:0007669"/>
    <property type="project" value="TreeGrafter"/>
</dbReference>
<keyword evidence="5 8" id="KW-0812">Transmembrane</keyword>
<evidence type="ECO:0000256" key="3">
    <source>
        <dbReference type="ARBA" id="ARBA00022448"/>
    </source>
</evidence>
<dbReference type="Gene3D" id="1.10.3470.10">
    <property type="entry name" value="ABC transporter involved in vitamin B12 uptake, BtuC"/>
    <property type="match status" value="1"/>
</dbReference>
<reference evidence="9 10" key="1">
    <citation type="submission" date="2017-11" db="EMBL/GenBank/DDBJ databases">
        <title>Draft genome of actinobacteria isolated from guarana (Paullinia cupana (Mart.) Ducke.</title>
        <authorList>
            <person name="Siqueira K.A."/>
            <person name="Liotti R.G."/>
            <person name="Mendes T.A.O."/>
            <person name="Soares M.A."/>
        </authorList>
    </citation>
    <scope>NUCLEOTIDE SEQUENCE [LARGE SCALE GENOMIC DNA]</scope>
    <source>
        <strain evidence="9 10">193</strain>
    </source>
</reference>
<dbReference type="GO" id="GO:0005886">
    <property type="term" value="C:plasma membrane"/>
    <property type="evidence" value="ECO:0007669"/>
    <property type="project" value="UniProtKB-SubCell"/>
</dbReference>
<dbReference type="InterPro" id="IPR000522">
    <property type="entry name" value="ABC_transptr_permease_BtuC"/>
</dbReference>
<feature type="transmembrane region" description="Helical" evidence="8">
    <location>
        <begin position="23"/>
        <end position="46"/>
    </location>
</feature>
<dbReference type="OrthoDB" id="4455417at2"/>
<feature type="transmembrane region" description="Helical" evidence="8">
    <location>
        <begin position="117"/>
        <end position="147"/>
    </location>
</feature>
<dbReference type="PANTHER" id="PTHR30472">
    <property type="entry name" value="FERRIC ENTEROBACTIN TRANSPORT SYSTEM PERMEASE PROTEIN"/>
    <property type="match status" value="1"/>
</dbReference>
<evidence type="ECO:0000256" key="4">
    <source>
        <dbReference type="ARBA" id="ARBA00022475"/>
    </source>
</evidence>
<evidence type="ECO:0000256" key="6">
    <source>
        <dbReference type="ARBA" id="ARBA00022989"/>
    </source>
</evidence>
<dbReference type="RefSeq" id="WP_121889967.1">
    <property type="nucleotide sequence ID" value="NZ_PENI01000008.1"/>
</dbReference>
<dbReference type="PANTHER" id="PTHR30472:SF24">
    <property type="entry name" value="FERRIC ENTEROBACTIN TRANSPORT SYSTEM PERMEASE PROTEIN FEPG"/>
    <property type="match status" value="1"/>
</dbReference>
<evidence type="ECO:0000313" key="10">
    <source>
        <dbReference type="Proteomes" id="UP000270471"/>
    </source>
</evidence>
<comment type="similarity">
    <text evidence="2">Belongs to the binding-protein-dependent transport system permease family. FecCD subfamily.</text>
</comment>
<sequence>MSAPSVELIRHGRLRRIRRRRTAVLALAVLLAGLFLTGLCVGHTLYRPDEVLRVVLGERIPGASFTVQRLRLPRALTGTLAGFAFGLAGATFQTLLRNLLASPDVIGITSGASAAAVFAIVVLGLGGAAVFLIAVPAGIAVALAVHLLTYRQGVLGARLVLVGIGVGALLNSMVSYLLLRAPAWDVQEAMRWLTGSLGTAFWDGVAPLAAGVLPLSAVLLSLNRSLTVLQLGDDSARALGTRVETGRLALVLCAVGLTALATAAAGPIAFVAFLSGPIAGRLTGGNGSPLLPAALTGASLVLAADLLGQFAFDTRFPVGVVTGALGAPCLLWLLVRSRRTQGAL</sequence>
<dbReference type="EMBL" id="PENI01000008">
    <property type="protein sequence ID" value="RMB84993.1"/>
    <property type="molecule type" value="Genomic_DNA"/>
</dbReference>
<dbReference type="Proteomes" id="UP000270471">
    <property type="component" value="Unassembled WGS sequence"/>
</dbReference>
<keyword evidence="3" id="KW-0813">Transport</keyword>